<dbReference type="RefSeq" id="WP_306883605.1">
    <property type="nucleotide sequence ID" value="NZ_JAUSUL010000001.1"/>
</dbReference>
<feature type="region of interest" description="Disordered" evidence="2">
    <location>
        <begin position="78"/>
        <end position="107"/>
    </location>
</feature>
<gene>
    <name evidence="4" type="ORF">J2S73_000248</name>
</gene>
<dbReference type="Proteomes" id="UP001229244">
    <property type="component" value="Unassembled WGS sequence"/>
</dbReference>
<dbReference type="EMBL" id="JAUSUL010000001">
    <property type="protein sequence ID" value="MDQ0313811.1"/>
    <property type="molecule type" value="Genomic_DNA"/>
</dbReference>
<protein>
    <submittedName>
        <fullName evidence="4">Ribosome-associated heat shock protein Hsp15</fullName>
    </submittedName>
</protein>
<dbReference type="CDD" id="cd00165">
    <property type="entry name" value="S4"/>
    <property type="match status" value="1"/>
</dbReference>
<evidence type="ECO:0000256" key="1">
    <source>
        <dbReference type="PROSITE-ProRule" id="PRU00182"/>
    </source>
</evidence>
<keyword evidence="4" id="KW-0346">Stress response</keyword>
<keyword evidence="5" id="KW-1185">Reference proteome</keyword>
<keyword evidence="1" id="KW-0694">RNA-binding</keyword>
<feature type="compositionally biased region" description="Basic and acidic residues" evidence="2">
    <location>
        <begin position="97"/>
        <end position="107"/>
    </location>
</feature>
<reference evidence="4" key="1">
    <citation type="submission" date="2023-07" db="EMBL/GenBank/DDBJ databases">
        <title>Genomic Encyclopedia of Type Strains, Phase IV (KMG-IV): sequencing the most valuable type-strain genomes for metagenomic binning, comparative biology and taxonomic classification.</title>
        <authorList>
            <person name="Goeker M."/>
        </authorList>
    </citation>
    <scope>NUCLEOTIDE SEQUENCE</scope>
    <source>
        <strain evidence="4">DSM 21202</strain>
    </source>
</reference>
<dbReference type="Pfam" id="PF01479">
    <property type="entry name" value="S4"/>
    <property type="match status" value="1"/>
</dbReference>
<proteinExistence type="predicted"/>
<evidence type="ECO:0000313" key="5">
    <source>
        <dbReference type="Proteomes" id="UP001229244"/>
    </source>
</evidence>
<dbReference type="GO" id="GO:0003723">
    <property type="term" value="F:RNA binding"/>
    <property type="evidence" value="ECO:0007669"/>
    <property type="project" value="UniProtKB-KW"/>
</dbReference>
<comment type="caution">
    <text evidence="4">The sequence shown here is derived from an EMBL/GenBank/DDBJ whole genome shotgun (WGS) entry which is preliminary data.</text>
</comment>
<name>A0AAE4AQA1_9HYPH</name>
<dbReference type="Gene3D" id="3.10.290.10">
    <property type="entry name" value="RNA-binding S4 domain"/>
    <property type="match status" value="1"/>
</dbReference>
<dbReference type="AlphaFoldDB" id="A0AAE4AQA1"/>
<dbReference type="InterPro" id="IPR036986">
    <property type="entry name" value="S4_RNA-bd_sf"/>
</dbReference>
<evidence type="ECO:0000313" key="4">
    <source>
        <dbReference type="EMBL" id="MDQ0313811.1"/>
    </source>
</evidence>
<dbReference type="SMART" id="SM00363">
    <property type="entry name" value="S4"/>
    <property type="match status" value="1"/>
</dbReference>
<dbReference type="SUPFAM" id="SSF55174">
    <property type="entry name" value="Alpha-L RNA-binding motif"/>
    <property type="match status" value="1"/>
</dbReference>
<evidence type="ECO:0000259" key="3">
    <source>
        <dbReference type="SMART" id="SM00363"/>
    </source>
</evidence>
<feature type="domain" description="RNA-binding S4" evidence="3">
    <location>
        <begin position="12"/>
        <end position="71"/>
    </location>
</feature>
<dbReference type="PROSITE" id="PS50889">
    <property type="entry name" value="S4"/>
    <property type="match status" value="1"/>
</dbReference>
<dbReference type="InterPro" id="IPR002942">
    <property type="entry name" value="S4_RNA-bd"/>
</dbReference>
<accession>A0AAE4AQA1</accession>
<sequence>MAAAEAEPPDRLRLDLWIWRARLAKTRGLAQELIAGGKVRVNRDKVRTSGRRVGPGDVVTITGPRGVRVLKIQTCPERRGSAAATAGVYEDLTPPPRDPEDPGSLDR</sequence>
<organism evidence="4 5">
    <name type="scientific">Amorphus orientalis</name>
    <dbReference type="NCBI Taxonomy" id="649198"/>
    <lineage>
        <taxon>Bacteria</taxon>
        <taxon>Pseudomonadati</taxon>
        <taxon>Pseudomonadota</taxon>
        <taxon>Alphaproteobacteria</taxon>
        <taxon>Hyphomicrobiales</taxon>
        <taxon>Amorphaceae</taxon>
        <taxon>Amorphus</taxon>
    </lineage>
</organism>
<evidence type="ECO:0000256" key="2">
    <source>
        <dbReference type="SAM" id="MobiDB-lite"/>
    </source>
</evidence>